<protein>
    <submittedName>
        <fullName evidence="2">Uncharacterized protein</fullName>
    </submittedName>
</protein>
<dbReference type="Gene3D" id="1.20.90.10">
    <property type="entry name" value="Phospholipase A2 domain"/>
    <property type="match status" value="1"/>
</dbReference>
<accession>A0A9Q8QEC4</accession>
<keyword evidence="1" id="KW-0732">Signal</keyword>
<dbReference type="GO" id="GO:0050482">
    <property type="term" value="P:arachidonate secretion"/>
    <property type="evidence" value="ECO:0007669"/>
    <property type="project" value="InterPro"/>
</dbReference>
<dbReference type="OrthoDB" id="5120271at2759"/>
<dbReference type="GO" id="GO:0004623">
    <property type="term" value="F:phospholipase A2 activity"/>
    <property type="evidence" value="ECO:0007669"/>
    <property type="project" value="InterPro"/>
</dbReference>
<dbReference type="Pfam" id="PF09056">
    <property type="entry name" value="Phospholip_A2_3"/>
    <property type="match status" value="1"/>
</dbReference>
<gene>
    <name evidence="2" type="ORF">JDV02_004669</name>
</gene>
<dbReference type="SUPFAM" id="SSF48619">
    <property type="entry name" value="Phospholipase A2, PLA2"/>
    <property type="match status" value="1"/>
</dbReference>
<feature type="signal peptide" evidence="1">
    <location>
        <begin position="1"/>
        <end position="18"/>
    </location>
</feature>
<dbReference type="KEGG" id="ptkz:JDV02_004669"/>
<name>A0A9Q8QEC4_9HYPO</name>
<dbReference type="InterPro" id="IPR015141">
    <property type="entry name" value="PLipase_A2_prok/fun"/>
</dbReference>
<feature type="chain" id="PRO_5040128513" evidence="1">
    <location>
        <begin position="19"/>
        <end position="184"/>
    </location>
</feature>
<dbReference type="GeneID" id="72066621"/>
<dbReference type="EMBL" id="CP086357">
    <property type="protein sequence ID" value="UNI18398.1"/>
    <property type="molecule type" value="Genomic_DNA"/>
</dbReference>
<dbReference type="AlphaFoldDB" id="A0A9Q8QEC4"/>
<dbReference type="InterPro" id="IPR036444">
    <property type="entry name" value="PLipase_A2_dom_sf"/>
</dbReference>
<proteinExistence type="predicted"/>
<evidence type="ECO:0000313" key="3">
    <source>
        <dbReference type="Proteomes" id="UP000829364"/>
    </source>
</evidence>
<reference evidence="2" key="1">
    <citation type="submission" date="2021-11" db="EMBL/GenBank/DDBJ databases">
        <title>Purpureocillium_takamizusanense_genome.</title>
        <authorList>
            <person name="Nguyen N.-H."/>
        </authorList>
    </citation>
    <scope>NUCLEOTIDE SEQUENCE</scope>
    <source>
        <strain evidence="2">PT3</strain>
    </source>
</reference>
<dbReference type="GO" id="GO:0006644">
    <property type="term" value="P:phospholipid metabolic process"/>
    <property type="evidence" value="ECO:0007669"/>
    <property type="project" value="InterPro"/>
</dbReference>
<organism evidence="2 3">
    <name type="scientific">Purpureocillium takamizusanense</name>
    <dbReference type="NCBI Taxonomy" id="2060973"/>
    <lineage>
        <taxon>Eukaryota</taxon>
        <taxon>Fungi</taxon>
        <taxon>Dikarya</taxon>
        <taxon>Ascomycota</taxon>
        <taxon>Pezizomycotina</taxon>
        <taxon>Sordariomycetes</taxon>
        <taxon>Hypocreomycetidae</taxon>
        <taxon>Hypocreales</taxon>
        <taxon>Ophiocordycipitaceae</taxon>
        <taxon>Purpureocillium</taxon>
    </lineage>
</organism>
<evidence type="ECO:0000313" key="2">
    <source>
        <dbReference type="EMBL" id="UNI18398.1"/>
    </source>
</evidence>
<sequence>MRFAAATTTFLLTPAALAFPSPWRSGNPIAERATAQDREVTDRYLFDTALSDFLDKSRAKDPATLDWTNDGCSLSPDKPAGFDFLSGCIRHDFGYRNYKAQGRFTLSAKKKIDDQFQKDKAAVYAAVVRSGTFGAGPGKRGEGEETPRTLEEAVAECNKALEGARREGLLLGPEYDCTPPVLVD</sequence>
<dbReference type="Proteomes" id="UP000829364">
    <property type="component" value="Chromosome 4"/>
</dbReference>
<dbReference type="RefSeq" id="XP_047841879.1">
    <property type="nucleotide sequence ID" value="XM_047985900.1"/>
</dbReference>
<evidence type="ECO:0000256" key="1">
    <source>
        <dbReference type="SAM" id="SignalP"/>
    </source>
</evidence>
<keyword evidence="3" id="KW-1185">Reference proteome</keyword>